<keyword evidence="1" id="KW-0436">Ligase</keyword>
<name>A0A0B0NUP7_GOSAR</name>
<accession>A0A0B0NUP7</accession>
<dbReference type="EMBL" id="KN410156">
    <property type="protein sequence ID" value="KHG18233.1"/>
    <property type="molecule type" value="Genomic_DNA"/>
</dbReference>
<dbReference type="GO" id="GO:0016874">
    <property type="term" value="F:ligase activity"/>
    <property type="evidence" value="ECO:0007669"/>
    <property type="project" value="UniProtKB-KW"/>
</dbReference>
<dbReference type="Proteomes" id="UP000032142">
    <property type="component" value="Unassembled WGS sequence"/>
</dbReference>
<gene>
    <name evidence="1" type="ORF">F383_21935</name>
</gene>
<proteinExistence type="predicted"/>
<protein>
    <submittedName>
        <fullName evidence="1">Alanine--tRNA ligase</fullName>
    </submittedName>
</protein>
<dbReference type="AlphaFoldDB" id="A0A0B0NUP7"/>
<reference evidence="2" key="1">
    <citation type="submission" date="2014-09" db="EMBL/GenBank/DDBJ databases">
        <authorList>
            <person name="Mudge J."/>
            <person name="Ramaraj T."/>
            <person name="Lindquist I.E."/>
            <person name="Bharti A.K."/>
            <person name="Sundararajan A."/>
            <person name="Cameron C.T."/>
            <person name="Woodward J.E."/>
            <person name="May G.D."/>
            <person name="Brubaker C."/>
            <person name="Broadhvest J."/>
            <person name="Wilkins T.A."/>
        </authorList>
    </citation>
    <scope>NUCLEOTIDE SEQUENCE</scope>
    <source>
        <strain evidence="2">cv. AKA8401</strain>
    </source>
</reference>
<keyword evidence="2" id="KW-1185">Reference proteome</keyword>
<evidence type="ECO:0000313" key="1">
    <source>
        <dbReference type="EMBL" id="KHG18233.1"/>
    </source>
</evidence>
<sequence length="68" mass="7564">MAGLPVQAKFNPQLDYPSELNHYCTHILREARSLKEHPSGLDPFYIEISGLPVRAKPFSATHAGSQVM</sequence>
<organism evidence="1 2">
    <name type="scientific">Gossypium arboreum</name>
    <name type="common">Tree cotton</name>
    <name type="synonym">Gossypium nanking</name>
    <dbReference type="NCBI Taxonomy" id="29729"/>
    <lineage>
        <taxon>Eukaryota</taxon>
        <taxon>Viridiplantae</taxon>
        <taxon>Streptophyta</taxon>
        <taxon>Embryophyta</taxon>
        <taxon>Tracheophyta</taxon>
        <taxon>Spermatophyta</taxon>
        <taxon>Magnoliopsida</taxon>
        <taxon>eudicotyledons</taxon>
        <taxon>Gunneridae</taxon>
        <taxon>Pentapetalae</taxon>
        <taxon>rosids</taxon>
        <taxon>malvids</taxon>
        <taxon>Malvales</taxon>
        <taxon>Malvaceae</taxon>
        <taxon>Malvoideae</taxon>
        <taxon>Gossypium</taxon>
    </lineage>
</organism>
<evidence type="ECO:0000313" key="2">
    <source>
        <dbReference type="Proteomes" id="UP000032142"/>
    </source>
</evidence>